<comment type="caution">
    <text evidence="1">The sequence shown here is derived from an EMBL/GenBank/DDBJ whole genome shotgun (WGS) entry which is preliminary data.</text>
</comment>
<dbReference type="AlphaFoldDB" id="A0A3N0X805"/>
<reference evidence="2" key="1">
    <citation type="submission" date="2018-11" db="EMBL/GenBank/DDBJ databases">
        <title>Proposal to divide the Flavobacteriaceae and reorganize its genera based on Amino Acid Identity values calculated from whole genome sequences.</title>
        <authorList>
            <person name="Nicholson A.C."/>
            <person name="Gulvik C.A."/>
            <person name="Whitney A.M."/>
            <person name="Humrighouse B.W."/>
            <person name="Bell M."/>
            <person name="Holmes B."/>
            <person name="Steigerwalt A."/>
            <person name="Villarma A."/>
            <person name="Sheth M."/>
            <person name="Batra D."/>
            <person name="Pryor J."/>
            <person name="Bernardet J.-F."/>
            <person name="Hugo C."/>
            <person name="Kampfer P."/>
            <person name="Newman J."/>
            <person name="Mcquiston J."/>
        </authorList>
    </citation>
    <scope>NUCLEOTIDE SEQUENCE [LARGE SCALE GENOMIC DNA]</scope>
    <source>
        <strain evidence="2">DSM 22165</strain>
    </source>
</reference>
<sequence>MKNRLSLSIISFIVCSFLHSCKGYDYRGWNNYPKYNSYLIVKLNEDFNKVLNCSVNGYSWSIKNEKAFNNIRFLEKIQQNQNCSEIWNFKAFKIGKDSIVFEYRKGADVVVRNTIIVEVE</sequence>
<evidence type="ECO:0000313" key="1">
    <source>
        <dbReference type="EMBL" id="ROI13482.1"/>
    </source>
</evidence>
<proteinExistence type="predicted"/>
<organism evidence="1 2">
    <name type="scientific">Epilithonimonas hominis</name>
    <dbReference type="NCBI Taxonomy" id="420404"/>
    <lineage>
        <taxon>Bacteria</taxon>
        <taxon>Pseudomonadati</taxon>
        <taxon>Bacteroidota</taxon>
        <taxon>Flavobacteriia</taxon>
        <taxon>Flavobacteriales</taxon>
        <taxon>Weeksellaceae</taxon>
        <taxon>Chryseobacterium group</taxon>
        <taxon>Epilithonimonas</taxon>
    </lineage>
</organism>
<gene>
    <name evidence="1" type="ORF">EGH73_07880</name>
</gene>
<accession>A0A3N0X805</accession>
<dbReference type="Proteomes" id="UP000267623">
    <property type="component" value="Unassembled WGS sequence"/>
</dbReference>
<protein>
    <submittedName>
        <fullName evidence="1">Uncharacterized protein</fullName>
    </submittedName>
</protein>
<name>A0A3N0X805_9FLAO</name>
<dbReference type="EMBL" id="RJTU01000055">
    <property type="protein sequence ID" value="ROI13482.1"/>
    <property type="molecule type" value="Genomic_DNA"/>
</dbReference>
<dbReference type="RefSeq" id="WP_123281388.1">
    <property type="nucleotide sequence ID" value="NZ_DALZAR010000020.1"/>
</dbReference>
<evidence type="ECO:0000313" key="2">
    <source>
        <dbReference type="Proteomes" id="UP000267623"/>
    </source>
</evidence>